<protein>
    <submittedName>
        <fullName evidence="1">Uncharacterized protein</fullName>
    </submittedName>
</protein>
<comment type="caution">
    <text evidence="1">The sequence shown here is derived from an EMBL/GenBank/DDBJ whole genome shotgun (WGS) entry which is preliminary data.</text>
</comment>
<keyword evidence="2" id="KW-1185">Reference proteome</keyword>
<reference evidence="1 2" key="1">
    <citation type="submission" date="2017-11" db="EMBL/GenBank/DDBJ databases">
        <title>Draft genome sequence of magnetotactic bacterium Magnetospirillum kuznetsovii LBB-42.</title>
        <authorList>
            <person name="Grouzdev D.S."/>
            <person name="Rysina M.S."/>
            <person name="Baslerov R.V."/>
            <person name="Koziaeva V."/>
        </authorList>
    </citation>
    <scope>NUCLEOTIDE SEQUENCE [LARGE SCALE GENOMIC DNA]</scope>
    <source>
        <strain evidence="1 2">LBB-42</strain>
    </source>
</reference>
<accession>A0A364NZD4</accession>
<evidence type="ECO:0000313" key="1">
    <source>
        <dbReference type="EMBL" id="RAU22442.1"/>
    </source>
</evidence>
<dbReference type="AlphaFoldDB" id="A0A364NZD4"/>
<name>A0A364NZD4_9PROT</name>
<evidence type="ECO:0000313" key="2">
    <source>
        <dbReference type="Proteomes" id="UP000251075"/>
    </source>
</evidence>
<sequence length="64" mass="6753">MDPSLIEIIKQAVVNARRQGLAGGQQQDAAVSVLLNMMPSLSPSIAGLIVEQLYPFVEDMGAVA</sequence>
<dbReference type="EMBL" id="PGTO01000004">
    <property type="protein sequence ID" value="RAU22442.1"/>
    <property type="molecule type" value="Genomic_DNA"/>
</dbReference>
<gene>
    <name evidence="1" type="ORF">CU669_06975</name>
</gene>
<organism evidence="1 2">
    <name type="scientific">Paramagnetospirillum kuznetsovii</name>
    <dbReference type="NCBI Taxonomy" id="2053833"/>
    <lineage>
        <taxon>Bacteria</taxon>
        <taxon>Pseudomonadati</taxon>
        <taxon>Pseudomonadota</taxon>
        <taxon>Alphaproteobacteria</taxon>
        <taxon>Rhodospirillales</taxon>
        <taxon>Magnetospirillaceae</taxon>
        <taxon>Paramagnetospirillum</taxon>
    </lineage>
</organism>
<dbReference type="RefSeq" id="WP_112143120.1">
    <property type="nucleotide sequence ID" value="NZ_PGTO01000004.1"/>
</dbReference>
<dbReference type="Proteomes" id="UP000251075">
    <property type="component" value="Unassembled WGS sequence"/>
</dbReference>
<proteinExistence type="predicted"/>
<dbReference type="OrthoDB" id="7362273at2"/>